<dbReference type="VEuPathDB" id="TriTrypDB:BSAL_62665"/>
<dbReference type="Proteomes" id="UP000051952">
    <property type="component" value="Unassembled WGS sequence"/>
</dbReference>
<evidence type="ECO:0000313" key="2">
    <source>
        <dbReference type="Proteomes" id="UP000051952"/>
    </source>
</evidence>
<protein>
    <submittedName>
        <fullName evidence="1">Uncharacterized protein</fullName>
    </submittedName>
</protein>
<accession>A0A0S4IRW0</accession>
<dbReference type="AlphaFoldDB" id="A0A0S4IRW0"/>
<reference evidence="2" key="1">
    <citation type="submission" date="2015-09" db="EMBL/GenBank/DDBJ databases">
        <authorList>
            <consortium name="Pathogen Informatics"/>
        </authorList>
    </citation>
    <scope>NUCLEOTIDE SEQUENCE [LARGE SCALE GENOMIC DNA]</scope>
    <source>
        <strain evidence="2">Lake Konstanz</strain>
    </source>
</reference>
<name>A0A0S4IRW0_BODSA</name>
<dbReference type="EMBL" id="CYKH01000330">
    <property type="protein sequence ID" value="CUF45817.1"/>
    <property type="molecule type" value="Genomic_DNA"/>
</dbReference>
<gene>
    <name evidence="1" type="ORF">BSAL_62665</name>
</gene>
<proteinExistence type="predicted"/>
<sequence length="53" mass="5938">MPDVMYYSKRFVAHAGALQPIAATSCGHSEYEAPRIDRPRLMTTDLTLCLTHT</sequence>
<organism evidence="1 2">
    <name type="scientific">Bodo saltans</name>
    <name type="common">Flagellated protozoan</name>
    <dbReference type="NCBI Taxonomy" id="75058"/>
    <lineage>
        <taxon>Eukaryota</taxon>
        <taxon>Discoba</taxon>
        <taxon>Euglenozoa</taxon>
        <taxon>Kinetoplastea</taxon>
        <taxon>Metakinetoplastina</taxon>
        <taxon>Eubodonida</taxon>
        <taxon>Bodonidae</taxon>
        <taxon>Bodo</taxon>
    </lineage>
</organism>
<evidence type="ECO:0000313" key="1">
    <source>
        <dbReference type="EMBL" id="CUF45817.1"/>
    </source>
</evidence>
<keyword evidence="2" id="KW-1185">Reference proteome</keyword>